<dbReference type="AlphaFoldDB" id="A0A8S3STA8"/>
<name>A0A8S3STA8_MYTED</name>
<evidence type="ECO:0000313" key="1">
    <source>
        <dbReference type="EMBL" id="CAG2221791.1"/>
    </source>
</evidence>
<dbReference type="EMBL" id="CAJPWZ010001696">
    <property type="protein sequence ID" value="CAG2221791.1"/>
    <property type="molecule type" value="Genomic_DNA"/>
</dbReference>
<accession>A0A8S3STA8</accession>
<reference evidence="1" key="1">
    <citation type="submission" date="2021-03" db="EMBL/GenBank/DDBJ databases">
        <authorList>
            <person name="Bekaert M."/>
        </authorList>
    </citation>
    <scope>NUCLEOTIDE SEQUENCE</scope>
</reference>
<dbReference type="Gene3D" id="6.10.250.980">
    <property type="match status" value="1"/>
</dbReference>
<evidence type="ECO:0000313" key="2">
    <source>
        <dbReference type="Proteomes" id="UP000683360"/>
    </source>
</evidence>
<protein>
    <submittedName>
        <fullName evidence="1">Uncharacterized protein</fullName>
    </submittedName>
</protein>
<organism evidence="1 2">
    <name type="scientific">Mytilus edulis</name>
    <name type="common">Blue mussel</name>
    <dbReference type="NCBI Taxonomy" id="6550"/>
    <lineage>
        <taxon>Eukaryota</taxon>
        <taxon>Metazoa</taxon>
        <taxon>Spiralia</taxon>
        <taxon>Lophotrochozoa</taxon>
        <taxon>Mollusca</taxon>
        <taxon>Bivalvia</taxon>
        <taxon>Autobranchia</taxon>
        <taxon>Pteriomorphia</taxon>
        <taxon>Mytilida</taxon>
        <taxon>Mytiloidea</taxon>
        <taxon>Mytilidae</taxon>
        <taxon>Mytilinae</taxon>
        <taxon>Mytilus</taxon>
    </lineage>
</organism>
<comment type="caution">
    <text evidence="1">The sequence shown here is derived from an EMBL/GenBank/DDBJ whole genome shotgun (WGS) entry which is preliminary data.</text>
</comment>
<keyword evidence="2" id="KW-1185">Reference proteome</keyword>
<proteinExistence type="predicted"/>
<gene>
    <name evidence="1" type="ORF">MEDL_35196</name>
</gene>
<dbReference type="Proteomes" id="UP000683360">
    <property type="component" value="Unassembled WGS sequence"/>
</dbReference>
<dbReference type="OrthoDB" id="6288607at2759"/>
<sequence length="229" mass="25839">MGIKFGPEMILTLEDRDGEVVKVWGCSGLVREREPLEEKFLCSYGLTKGSDEMIQFKSSPVPEYMEYSTLQPVVHPDLIGMSSSFQDSLNAGYNACADEAIRYLIEEEHFAPDDSIVVELQDHLREQQRFLSLQYLFEKYNFALNSSENESINDSGVSLNSQSTDSEECIEKTNFDSTIELEDEIKQNESGLQNVNMAAITSLAEEILSLLEEGESLSDVEDENYPSEQ</sequence>
<dbReference type="SUPFAM" id="SSF158457">
    <property type="entry name" value="Orange domain-like"/>
    <property type="match status" value="1"/>
</dbReference>